<evidence type="ECO:0000313" key="2">
    <source>
        <dbReference type="Proteomes" id="UP001162060"/>
    </source>
</evidence>
<dbReference type="Proteomes" id="UP001162060">
    <property type="component" value="Unassembled WGS sequence"/>
</dbReference>
<name>A0AAV1T829_9STRA</name>
<proteinExistence type="predicted"/>
<comment type="caution">
    <text evidence="1">The sequence shown here is derived from an EMBL/GenBank/DDBJ whole genome shotgun (WGS) entry which is preliminary data.</text>
</comment>
<gene>
    <name evidence="1" type="ORF">PM001_LOCUS2847</name>
</gene>
<accession>A0AAV1T829</accession>
<reference evidence="1" key="1">
    <citation type="submission" date="2024-01" db="EMBL/GenBank/DDBJ databases">
        <authorList>
            <person name="Webb A."/>
        </authorList>
    </citation>
    <scope>NUCLEOTIDE SEQUENCE</scope>
    <source>
        <strain evidence="1">Pm1</strain>
    </source>
</reference>
<sequence>MEVPLTALGAVRTTHSVDLLIGYEEIRFLLTNLKAPWKIREQL</sequence>
<evidence type="ECO:0000313" key="1">
    <source>
        <dbReference type="EMBL" id="CAK7904130.1"/>
    </source>
</evidence>
<dbReference type="AlphaFoldDB" id="A0AAV1T829"/>
<dbReference type="EMBL" id="CAKLBY020000028">
    <property type="protein sequence ID" value="CAK7904130.1"/>
    <property type="molecule type" value="Genomic_DNA"/>
</dbReference>
<organism evidence="1 2">
    <name type="scientific">Peronospora matthiolae</name>
    <dbReference type="NCBI Taxonomy" id="2874970"/>
    <lineage>
        <taxon>Eukaryota</taxon>
        <taxon>Sar</taxon>
        <taxon>Stramenopiles</taxon>
        <taxon>Oomycota</taxon>
        <taxon>Peronosporomycetes</taxon>
        <taxon>Peronosporales</taxon>
        <taxon>Peronosporaceae</taxon>
        <taxon>Peronospora</taxon>
    </lineage>
</organism>
<protein>
    <submittedName>
        <fullName evidence="1">Uncharacterized protein</fullName>
    </submittedName>
</protein>